<name>A0AAJ0GKW0_9PEZI</name>
<dbReference type="AlphaFoldDB" id="A0AAJ0GKW0"/>
<sequence length="59" mass="6230">MSTMNMRAPGLARKRGAPPGLSIVAPSPQQFATERVIQAANMAQPATLAPALLSTAWRQ</sequence>
<dbReference type="RefSeq" id="XP_062717604.1">
    <property type="nucleotide sequence ID" value="XM_062867275.1"/>
</dbReference>
<evidence type="ECO:0000313" key="2">
    <source>
        <dbReference type="EMBL" id="KAK3301824.1"/>
    </source>
</evidence>
<reference evidence="2" key="2">
    <citation type="submission" date="2023-06" db="EMBL/GenBank/DDBJ databases">
        <authorList>
            <consortium name="Lawrence Berkeley National Laboratory"/>
            <person name="Mondo S.J."/>
            <person name="Hensen N."/>
            <person name="Bonometti L."/>
            <person name="Westerberg I."/>
            <person name="Brannstrom I.O."/>
            <person name="Guillou S."/>
            <person name="Cros-Aarteil S."/>
            <person name="Calhoun S."/>
            <person name="Haridas S."/>
            <person name="Kuo A."/>
            <person name="Pangilinan J."/>
            <person name="Riley R."/>
            <person name="Labutti K."/>
            <person name="Andreopoulos B."/>
            <person name="Lipzen A."/>
            <person name="Chen C."/>
            <person name="Yanf M."/>
            <person name="Daum C."/>
            <person name="Ng V."/>
            <person name="Clum A."/>
            <person name="Steindorff A."/>
            <person name="Ohm R."/>
            <person name="Martin F."/>
            <person name="Silar P."/>
            <person name="Natvig D."/>
            <person name="Lalanne C."/>
            <person name="Gautier V."/>
            <person name="Ament-Velasquez S.L."/>
            <person name="Kruys A."/>
            <person name="Hutchinson M.I."/>
            <person name="Powell A.J."/>
            <person name="Barry K."/>
            <person name="Miller A.N."/>
            <person name="Grigoriev I.V."/>
            <person name="Debuchy R."/>
            <person name="Gladieux P."/>
            <person name="Thoren M.H."/>
            <person name="Johannesson H."/>
        </authorList>
    </citation>
    <scope>NUCLEOTIDE SEQUENCE</scope>
    <source>
        <strain evidence="2">CBS 333.67</strain>
    </source>
</reference>
<keyword evidence="3" id="KW-1185">Reference proteome</keyword>
<evidence type="ECO:0000256" key="1">
    <source>
        <dbReference type="SAM" id="MobiDB-lite"/>
    </source>
</evidence>
<comment type="caution">
    <text evidence="2">The sequence shown here is derived from an EMBL/GenBank/DDBJ whole genome shotgun (WGS) entry which is preliminary data.</text>
</comment>
<feature type="region of interest" description="Disordered" evidence="1">
    <location>
        <begin position="1"/>
        <end position="23"/>
    </location>
</feature>
<dbReference type="Proteomes" id="UP001273166">
    <property type="component" value="Unassembled WGS sequence"/>
</dbReference>
<reference evidence="2" key="1">
    <citation type="journal article" date="2023" name="Mol. Phylogenet. Evol.">
        <title>Genome-scale phylogeny and comparative genomics of the fungal order Sordariales.</title>
        <authorList>
            <person name="Hensen N."/>
            <person name="Bonometti L."/>
            <person name="Westerberg I."/>
            <person name="Brannstrom I.O."/>
            <person name="Guillou S."/>
            <person name="Cros-Aarteil S."/>
            <person name="Calhoun S."/>
            <person name="Haridas S."/>
            <person name="Kuo A."/>
            <person name="Mondo S."/>
            <person name="Pangilinan J."/>
            <person name="Riley R."/>
            <person name="LaButti K."/>
            <person name="Andreopoulos B."/>
            <person name="Lipzen A."/>
            <person name="Chen C."/>
            <person name="Yan M."/>
            <person name="Daum C."/>
            <person name="Ng V."/>
            <person name="Clum A."/>
            <person name="Steindorff A."/>
            <person name="Ohm R.A."/>
            <person name="Martin F."/>
            <person name="Silar P."/>
            <person name="Natvig D.O."/>
            <person name="Lalanne C."/>
            <person name="Gautier V."/>
            <person name="Ament-Velasquez S.L."/>
            <person name="Kruys A."/>
            <person name="Hutchinson M.I."/>
            <person name="Powell A.J."/>
            <person name="Barry K."/>
            <person name="Miller A.N."/>
            <person name="Grigoriev I.V."/>
            <person name="Debuchy R."/>
            <person name="Gladieux P."/>
            <person name="Hiltunen Thoren M."/>
            <person name="Johannesson H."/>
        </authorList>
    </citation>
    <scope>NUCLEOTIDE SEQUENCE</scope>
    <source>
        <strain evidence="2">CBS 333.67</strain>
    </source>
</reference>
<organism evidence="2 3">
    <name type="scientific">Chaetomium strumarium</name>
    <dbReference type="NCBI Taxonomy" id="1170767"/>
    <lineage>
        <taxon>Eukaryota</taxon>
        <taxon>Fungi</taxon>
        <taxon>Dikarya</taxon>
        <taxon>Ascomycota</taxon>
        <taxon>Pezizomycotina</taxon>
        <taxon>Sordariomycetes</taxon>
        <taxon>Sordariomycetidae</taxon>
        <taxon>Sordariales</taxon>
        <taxon>Chaetomiaceae</taxon>
        <taxon>Chaetomium</taxon>
    </lineage>
</organism>
<gene>
    <name evidence="2" type="ORF">B0T15DRAFT_497538</name>
</gene>
<protein>
    <submittedName>
        <fullName evidence="2">Uncharacterized protein</fullName>
    </submittedName>
</protein>
<dbReference type="EMBL" id="JAUDZG010000008">
    <property type="protein sequence ID" value="KAK3301824.1"/>
    <property type="molecule type" value="Genomic_DNA"/>
</dbReference>
<accession>A0AAJ0GKW0</accession>
<proteinExistence type="predicted"/>
<evidence type="ECO:0000313" key="3">
    <source>
        <dbReference type="Proteomes" id="UP001273166"/>
    </source>
</evidence>
<dbReference type="GeneID" id="87886104"/>